<keyword evidence="7" id="KW-1185">Reference proteome</keyword>
<evidence type="ECO:0000313" key="6">
    <source>
        <dbReference type="Proteomes" id="UP000447873"/>
    </source>
</evidence>
<dbReference type="Proteomes" id="UP000490939">
    <property type="component" value="Unassembled WGS sequence"/>
</dbReference>
<name>A0A8H3YXQ7_VENIN</name>
<feature type="compositionally biased region" description="Low complexity" evidence="1">
    <location>
        <begin position="364"/>
        <end position="381"/>
    </location>
</feature>
<feature type="region of interest" description="Disordered" evidence="1">
    <location>
        <begin position="356"/>
        <end position="479"/>
    </location>
</feature>
<proteinExistence type="predicted"/>
<dbReference type="EMBL" id="WNWQ01000230">
    <property type="protein sequence ID" value="KAE9973557.1"/>
    <property type="molecule type" value="Genomic_DNA"/>
</dbReference>
<dbReference type="EMBL" id="WNWS01000001">
    <property type="protein sequence ID" value="KAE9989135.1"/>
    <property type="molecule type" value="Genomic_DNA"/>
</dbReference>
<feature type="compositionally biased region" description="Polar residues" evidence="1">
    <location>
        <begin position="391"/>
        <end position="408"/>
    </location>
</feature>
<accession>A0A8H3YXQ7</accession>
<gene>
    <name evidence="2" type="ORF">BLS_003557</name>
    <name evidence="4" type="ORF">EG327_002330</name>
    <name evidence="3" type="ORF">EG328_000067</name>
</gene>
<evidence type="ECO:0000256" key="1">
    <source>
        <dbReference type="SAM" id="MobiDB-lite"/>
    </source>
</evidence>
<evidence type="ECO:0000313" key="7">
    <source>
        <dbReference type="Proteomes" id="UP000490939"/>
    </source>
</evidence>
<reference evidence="2 5" key="1">
    <citation type="submission" date="2019-11" db="EMBL/GenBank/DDBJ databases">
        <title>Venturia inaequalis Genome Resource.</title>
        <authorList>
            <person name="Lichtner F.J."/>
        </authorList>
    </citation>
    <scope>NUCLEOTIDE SEQUENCE [LARGE SCALE GENOMIC DNA]</scope>
    <source>
        <strain evidence="3 6">120213</strain>
        <strain evidence="2">Bline_iso_100314</strain>
        <strain evidence="4 7">DMI_063113</strain>
    </source>
</reference>
<comment type="caution">
    <text evidence="2">The sequence shown here is derived from an EMBL/GenBank/DDBJ whole genome shotgun (WGS) entry which is preliminary data.</text>
</comment>
<evidence type="ECO:0000313" key="4">
    <source>
        <dbReference type="EMBL" id="KAE9989735.1"/>
    </source>
</evidence>
<dbReference type="EMBL" id="WNWR01000171">
    <property type="protein sequence ID" value="KAE9989735.1"/>
    <property type="molecule type" value="Genomic_DNA"/>
</dbReference>
<protein>
    <submittedName>
        <fullName evidence="2">Uncharacterized protein</fullName>
    </submittedName>
</protein>
<evidence type="ECO:0000313" key="2">
    <source>
        <dbReference type="EMBL" id="KAE9973557.1"/>
    </source>
</evidence>
<feature type="compositionally biased region" description="Basic and acidic residues" evidence="1">
    <location>
        <begin position="438"/>
        <end position="448"/>
    </location>
</feature>
<feature type="compositionally biased region" description="Basic and acidic residues" evidence="1">
    <location>
        <begin position="459"/>
        <end position="479"/>
    </location>
</feature>
<evidence type="ECO:0000313" key="3">
    <source>
        <dbReference type="EMBL" id="KAE9989135.1"/>
    </source>
</evidence>
<dbReference type="Proteomes" id="UP000433883">
    <property type="component" value="Unassembled WGS sequence"/>
</dbReference>
<organism evidence="2 5">
    <name type="scientific">Venturia inaequalis</name>
    <name type="common">Apple scab fungus</name>
    <dbReference type="NCBI Taxonomy" id="5025"/>
    <lineage>
        <taxon>Eukaryota</taxon>
        <taxon>Fungi</taxon>
        <taxon>Dikarya</taxon>
        <taxon>Ascomycota</taxon>
        <taxon>Pezizomycotina</taxon>
        <taxon>Dothideomycetes</taxon>
        <taxon>Pleosporomycetidae</taxon>
        <taxon>Venturiales</taxon>
        <taxon>Venturiaceae</taxon>
        <taxon>Venturia</taxon>
    </lineage>
</organism>
<sequence length="479" mass="54755">MASAIRDPYVRASVRPSFPGDDFPKTRQPNIHLPGKLAMDRANLAAKNPVQLSFTTHSTSNGRDCDCEEEWCILNCRQQWFIKRGDRTSCAGWYDQDGEEVRIGNTRPDYIRWWGVFHHDKEVARYNSGDYEDHVGFTGETHSGILIECEEAMCQSLNVHVEILRPANAAAEAIAAELFSSITFDSLQTMERDRWNRLDRATQSHLRTCLKNGRECPIHHESAIHDCRGPECWKNRWAVRFLSRRSARDVQMKELQDIWEMLGESERSIAKFNKQVMVAEVHLDVDRNQHFSSLLDCKETQCQGNKWHIEFLTRRDAVELVRKNENGVPRVASGVQPTRSYQDDRRIDLLSLPSTVRGSRESNLPSTLTERELSLSPSLPLANNIPARQTYPAQTVPGSSRRSLTGNGRSPFPVDFQQPPQQLPPSSKEVRQPLWEIGIEHVRSEGNRRPSPLQGVHEPSSKRPRQSDGREDRTDLTDC</sequence>
<evidence type="ECO:0000313" key="5">
    <source>
        <dbReference type="Proteomes" id="UP000433883"/>
    </source>
</evidence>
<dbReference type="AlphaFoldDB" id="A0A8H3YXQ7"/>
<dbReference type="Proteomes" id="UP000447873">
    <property type="component" value="Unassembled WGS sequence"/>
</dbReference>